<dbReference type="Proteomes" id="UP001163823">
    <property type="component" value="Chromosome 8"/>
</dbReference>
<evidence type="ECO:0000313" key="2">
    <source>
        <dbReference type="EMBL" id="KAJ7958328.1"/>
    </source>
</evidence>
<feature type="compositionally biased region" description="Polar residues" evidence="1">
    <location>
        <begin position="272"/>
        <end position="282"/>
    </location>
</feature>
<dbReference type="PANTHER" id="PTHR33130">
    <property type="entry name" value="PUTATIVE (DUF1639)-RELATED"/>
    <property type="match status" value="1"/>
</dbReference>
<dbReference type="EMBL" id="JARAOO010000008">
    <property type="protein sequence ID" value="KAJ7958328.1"/>
    <property type="molecule type" value="Genomic_DNA"/>
</dbReference>
<accession>A0AAD7LI21</accession>
<organism evidence="2 3">
    <name type="scientific">Quillaja saponaria</name>
    <name type="common">Soap bark tree</name>
    <dbReference type="NCBI Taxonomy" id="32244"/>
    <lineage>
        <taxon>Eukaryota</taxon>
        <taxon>Viridiplantae</taxon>
        <taxon>Streptophyta</taxon>
        <taxon>Embryophyta</taxon>
        <taxon>Tracheophyta</taxon>
        <taxon>Spermatophyta</taxon>
        <taxon>Magnoliopsida</taxon>
        <taxon>eudicotyledons</taxon>
        <taxon>Gunneridae</taxon>
        <taxon>Pentapetalae</taxon>
        <taxon>rosids</taxon>
        <taxon>fabids</taxon>
        <taxon>Fabales</taxon>
        <taxon>Quillajaceae</taxon>
        <taxon>Quillaja</taxon>
    </lineage>
</organism>
<feature type="region of interest" description="Disordered" evidence="1">
    <location>
        <begin position="1"/>
        <end position="42"/>
    </location>
</feature>
<feature type="region of interest" description="Disordered" evidence="1">
    <location>
        <begin position="59"/>
        <end position="195"/>
    </location>
</feature>
<feature type="compositionally biased region" description="Polar residues" evidence="1">
    <location>
        <begin position="86"/>
        <end position="127"/>
    </location>
</feature>
<dbReference type="InterPro" id="IPR012438">
    <property type="entry name" value="DUF1639"/>
</dbReference>
<dbReference type="KEGG" id="qsa:O6P43_019073"/>
<sequence length="282" mass="31469">MEKETGKSNHNNSRERTGGDGGSVLLKGSSSDAIRQTTTSDFVLQWGNRKRLRCMKVQVKDYSAGPVQKTTARIDRRVIRTEKDGSNQPSSTVSNNHNNGYPNLRQRPNSPQRILRNSETSTAMRGQSNGGVRGITSPDRDRDRDRDRGAQDKRASNNHHQHHNDNNKSAASSETAHDSKKGGSSSGSGDAIPPVIWPPKFVIALTNKEKEEDFMAIKGTKLPQRPKKRGKFIQRTLNLVSPGAWLCDLTLERYEVREKKISKKRPRGLKAMSNNNLESDSE</sequence>
<evidence type="ECO:0000313" key="3">
    <source>
        <dbReference type="Proteomes" id="UP001163823"/>
    </source>
</evidence>
<dbReference type="Pfam" id="PF07797">
    <property type="entry name" value="DUF1639"/>
    <property type="match status" value="1"/>
</dbReference>
<dbReference type="AlphaFoldDB" id="A0AAD7LI21"/>
<feature type="compositionally biased region" description="Basic and acidic residues" evidence="1">
    <location>
        <begin position="72"/>
        <end position="85"/>
    </location>
</feature>
<feature type="region of interest" description="Disordered" evidence="1">
    <location>
        <begin position="261"/>
        <end position="282"/>
    </location>
</feature>
<reference evidence="2" key="1">
    <citation type="journal article" date="2023" name="Science">
        <title>Elucidation of the pathway for biosynthesis of saponin adjuvants from the soapbark tree.</title>
        <authorList>
            <person name="Reed J."/>
            <person name="Orme A."/>
            <person name="El-Demerdash A."/>
            <person name="Owen C."/>
            <person name="Martin L.B.B."/>
            <person name="Misra R.C."/>
            <person name="Kikuchi S."/>
            <person name="Rejzek M."/>
            <person name="Martin A.C."/>
            <person name="Harkess A."/>
            <person name="Leebens-Mack J."/>
            <person name="Louveau T."/>
            <person name="Stephenson M.J."/>
            <person name="Osbourn A."/>
        </authorList>
    </citation>
    <scope>NUCLEOTIDE SEQUENCE</scope>
    <source>
        <strain evidence="2">S10</strain>
    </source>
</reference>
<proteinExistence type="predicted"/>
<name>A0AAD7LI21_QUISA</name>
<feature type="compositionally biased region" description="Polar residues" evidence="1">
    <location>
        <begin position="28"/>
        <end position="42"/>
    </location>
</feature>
<feature type="compositionally biased region" description="Basic and acidic residues" evidence="1">
    <location>
        <begin position="1"/>
        <end position="18"/>
    </location>
</feature>
<keyword evidence="3" id="KW-1185">Reference proteome</keyword>
<evidence type="ECO:0000256" key="1">
    <source>
        <dbReference type="SAM" id="MobiDB-lite"/>
    </source>
</evidence>
<comment type="caution">
    <text evidence="2">The sequence shown here is derived from an EMBL/GenBank/DDBJ whole genome shotgun (WGS) entry which is preliminary data.</text>
</comment>
<protein>
    <submittedName>
        <fullName evidence="2">DUF1639 family protein</fullName>
    </submittedName>
</protein>
<gene>
    <name evidence="2" type="ORF">O6P43_019073</name>
</gene>
<feature type="compositionally biased region" description="Basic and acidic residues" evidence="1">
    <location>
        <begin position="138"/>
        <end position="155"/>
    </location>
</feature>
<dbReference type="PANTHER" id="PTHR33130:SF45">
    <property type="entry name" value="OS05G0541700 PROTEIN"/>
    <property type="match status" value="1"/>
</dbReference>